<reference evidence="2 3" key="1">
    <citation type="submission" date="2024-01" db="EMBL/GenBank/DDBJ databases">
        <title>Complete genome of Cladobotryum mycophilum ATHUM6906.</title>
        <authorList>
            <person name="Christinaki A.C."/>
            <person name="Myridakis A.I."/>
            <person name="Kouvelis V.N."/>
        </authorList>
    </citation>
    <scope>NUCLEOTIDE SEQUENCE [LARGE SCALE GENOMIC DNA]</scope>
    <source>
        <strain evidence="2 3">ATHUM6906</strain>
    </source>
</reference>
<sequence length="396" mass="44421">MDAFDHSQAVPSASILRHQSSLEGIMDFSREPPLASELRAQAKRKFYLIVEHFEEFHKSDGQPYNQPQLIRYTYEYARSEESQDNFLRAFFQALALSMDGGEDLNFDDLSSPFIGFAEHLFNNFFLPLRASGTKTPQPTPAYHSAIMAAQGGVPPGLVGTPDRLSSLRGDCLVRDRHRCVISRMFDLKEVKIRLKENHNVAHDDDGNALVTSTDSFAWLEVAHIIPHALMKVEKACKVDDTKAATLAILNMFDCGVVHLIKGPNIDRPSNAISLTLHLHRVFGEFDLFFEPILDQPHTYRIQSFLEKGFLGEATLPITRTLYLSENRTIDPPSPRLLALHSAIAHILHLSGAGEYIGQLLRDMDDMDGVSIREDGSTELGQFVRLRLGRSGHSVRT</sequence>
<evidence type="ECO:0000313" key="2">
    <source>
        <dbReference type="EMBL" id="KAK5999031.1"/>
    </source>
</evidence>
<evidence type="ECO:0000313" key="3">
    <source>
        <dbReference type="Proteomes" id="UP001338125"/>
    </source>
</evidence>
<gene>
    <name evidence="2" type="ORF">PT974_01418</name>
</gene>
<accession>A0ABR0T520</accession>
<name>A0ABR0T520_9HYPO</name>
<dbReference type="Pfam" id="PF13391">
    <property type="entry name" value="HNH_2"/>
    <property type="match status" value="1"/>
</dbReference>
<comment type="caution">
    <text evidence="2">The sequence shown here is derived from an EMBL/GenBank/DDBJ whole genome shotgun (WGS) entry which is preliminary data.</text>
</comment>
<dbReference type="Proteomes" id="UP001338125">
    <property type="component" value="Unassembled WGS sequence"/>
</dbReference>
<protein>
    <recommendedName>
        <fullName evidence="1">HNH nuclease domain-containing protein</fullName>
    </recommendedName>
</protein>
<proteinExistence type="predicted"/>
<feature type="domain" description="HNH nuclease" evidence="1">
    <location>
        <begin position="211"/>
        <end position="290"/>
    </location>
</feature>
<dbReference type="EMBL" id="JAVFKD010000001">
    <property type="protein sequence ID" value="KAK5999031.1"/>
    <property type="molecule type" value="Genomic_DNA"/>
</dbReference>
<dbReference type="InterPro" id="IPR003615">
    <property type="entry name" value="HNH_nuc"/>
</dbReference>
<keyword evidence="3" id="KW-1185">Reference proteome</keyword>
<evidence type="ECO:0000259" key="1">
    <source>
        <dbReference type="Pfam" id="PF13391"/>
    </source>
</evidence>
<organism evidence="2 3">
    <name type="scientific">Cladobotryum mycophilum</name>
    <dbReference type="NCBI Taxonomy" id="491253"/>
    <lineage>
        <taxon>Eukaryota</taxon>
        <taxon>Fungi</taxon>
        <taxon>Dikarya</taxon>
        <taxon>Ascomycota</taxon>
        <taxon>Pezizomycotina</taxon>
        <taxon>Sordariomycetes</taxon>
        <taxon>Hypocreomycetidae</taxon>
        <taxon>Hypocreales</taxon>
        <taxon>Hypocreaceae</taxon>
        <taxon>Cladobotryum</taxon>
    </lineage>
</organism>